<gene>
    <name evidence="2" type="ORF">BCR44DRAFT_1431825</name>
</gene>
<dbReference type="Proteomes" id="UP000193411">
    <property type="component" value="Unassembled WGS sequence"/>
</dbReference>
<dbReference type="AlphaFoldDB" id="A0A1Y2HQD0"/>
<evidence type="ECO:0000256" key="1">
    <source>
        <dbReference type="SAM" id="MobiDB-lite"/>
    </source>
</evidence>
<name>A0A1Y2HQD0_9FUNG</name>
<accession>A0A1Y2HQD0</accession>
<feature type="region of interest" description="Disordered" evidence="1">
    <location>
        <begin position="39"/>
        <end position="65"/>
    </location>
</feature>
<evidence type="ECO:0000313" key="3">
    <source>
        <dbReference type="Proteomes" id="UP000193411"/>
    </source>
</evidence>
<feature type="compositionally biased region" description="Polar residues" evidence="1">
    <location>
        <begin position="42"/>
        <end position="65"/>
    </location>
</feature>
<dbReference type="EMBL" id="MCFL01000015">
    <property type="protein sequence ID" value="ORZ36815.1"/>
    <property type="molecule type" value="Genomic_DNA"/>
</dbReference>
<comment type="caution">
    <text evidence="2">The sequence shown here is derived from an EMBL/GenBank/DDBJ whole genome shotgun (WGS) entry which is preliminary data.</text>
</comment>
<keyword evidence="3" id="KW-1185">Reference proteome</keyword>
<reference evidence="2 3" key="1">
    <citation type="submission" date="2016-07" db="EMBL/GenBank/DDBJ databases">
        <title>Pervasive Adenine N6-methylation of Active Genes in Fungi.</title>
        <authorList>
            <consortium name="DOE Joint Genome Institute"/>
            <person name="Mondo S.J."/>
            <person name="Dannebaum R.O."/>
            <person name="Kuo R.C."/>
            <person name="Labutti K."/>
            <person name="Haridas S."/>
            <person name="Kuo A."/>
            <person name="Salamov A."/>
            <person name="Ahrendt S.R."/>
            <person name="Lipzen A."/>
            <person name="Sullivan W."/>
            <person name="Andreopoulos W.B."/>
            <person name="Clum A."/>
            <person name="Lindquist E."/>
            <person name="Daum C."/>
            <person name="Ramamoorthy G.K."/>
            <person name="Gryganskyi A."/>
            <person name="Culley D."/>
            <person name="Magnuson J.K."/>
            <person name="James T.Y."/>
            <person name="O'Malley M.A."/>
            <person name="Stajich J.E."/>
            <person name="Spatafora J.W."/>
            <person name="Visel A."/>
            <person name="Grigoriev I.V."/>
        </authorList>
    </citation>
    <scope>NUCLEOTIDE SEQUENCE [LARGE SCALE GENOMIC DNA]</scope>
    <source>
        <strain evidence="2 3">PL171</strain>
    </source>
</reference>
<protein>
    <submittedName>
        <fullName evidence="2">Uncharacterized protein</fullName>
    </submittedName>
</protein>
<sequence length="105" mass="11077">MAARPTSWLPCQCIPGGQAIALARSRYCPVRTSMLASRLASPPTSSDMSQCITKGSTKPSNPGQWSESRCAFGPFDCRCRFADNDSGGSAEPQTGVVSSLEGLTM</sequence>
<proteinExistence type="predicted"/>
<evidence type="ECO:0000313" key="2">
    <source>
        <dbReference type="EMBL" id="ORZ36815.1"/>
    </source>
</evidence>
<feature type="region of interest" description="Disordered" evidence="1">
    <location>
        <begin position="84"/>
        <end position="105"/>
    </location>
</feature>
<organism evidence="2 3">
    <name type="scientific">Catenaria anguillulae PL171</name>
    <dbReference type="NCBI Taxonomy" id="765915"/>
    <lineage>
        <taxon>Eukaryota</taxon>
        <taxon>Fungi</taxon>
        <taxon>Fungi incertae sedis</taxon>
        <taxon>Blastocladiomycota</taxon>
        <taxon>Blastocladiomycetes</taxon>
        <taxon>Blastocladiales</taxon>
        <taxon>Catenariaceae</taxon>
        <taxon>Catenaria</taxon>
    </lineage>
</organism>